<name>A0ABQ5YYY5_9GAMM</name>
<comment type="caution">
    <text evidence="1">The sequence shown here is derived from an EMBL/GenBank/DDBJ whole genome shotgun (WGS) entry which is preliminary data.</text>
</comment>
<dbReference type="Gene3D" id="3.90.1530.10">
    <property type="entry name" value="Conserved hypothetical protein from pyrococcus furiosus pfu- 392566-001, ParB domain"/>
    <property type="match status" value="1"/>
</dbReference>
<accession>A0ABQ5YYY5</accession>
<reference evidence="2" key="1">
    <citation type="journal article" date="2019" name="Int. J. Syst. Evol. Microbiol.">
        <title>The Global Catalogue of Microorganisms (GCM) 10K type strain sequencing project: providing services to taxonomists for standard genome sequencing and annotation.</title>
        <authorList>
            <consortium name="The Broad Institute Genomics Platform"/>
            <consortium name="The Broad Institute Genome Sequencing Center for Infectious Disease"/>
            <person name="Wu L."/>
            <person name="Ma J."/>
        </authorList>
    </citation>
    <scope>NUCLEOTIDE SEQUENCE [LARGE SCALE GENOMIC DNA]</scope>
    <source>
        <strain evidence="2">NBRC 103191</strain>
    </source>
</reference>
<evidence type="ECO:0000313" key="1">
    <source>
        <dbReference type="EMBL" id="GLR29885.1"/>
    </source>
</evidence>
<dbReference type="InterPro" id="IPR036086">
    <property type="entry name" value="ParB/Sulfiredoxin_sf"/>
</dbReference>
<keyword evidence="2" id="KW-1185">Reference proteome</keyword>
<evidence type="ECO:0008006" key="3">
    <source>
        <dbReference type="Google" id="ProtNLM"/>
    </source>
</evidence>
<dbReference type="EMBL" id="BSOK01000059">
    <property type="protein sequence ID" value="GLR29885.1"/>
    <property type="molecule type" value="Genomic_DNA"/>
</dbReference>
<dbReference type="Proteomes" id="UP001156645">
    <property type="component" value="Unassembled WGS sequence"/>
</dbReference>
<protein>
    <recommendedName>
        <fullName evidence="3">ParB-like nuclease domain-containing protein</fullName>
    </recommendedName>
</protein>
<proteinExistence type="predicted"/>
<dbReference type="CDD" id="cd16387">
    <property type="entry name" value="ParB_N_Srx"/>
    <property type="match status" value="1"/>
</dbReference>
<evidence type="ECO:0000313" key="2">
    <source>
        <dbReference type="Proteomes" id="UP001156645"/>
    </source>
</evidence>
<sequence length="187" mass="21687">MELNMDMDEIIDNIFADNAGETLESYRSKKILHSRISSEANQYIETDSSDWPPITFNWDLSKEGQRFSLDGENESNFKTHYPEGFILGKVELHALNSKLCHFSRRDKGELWTVGCKSSLAYLIVYLSEKRPISPPLVKPHLMGEVMLMGGHHRYAIAKEIGEKYIPIYVEPKYRKEIDKLMEIDWIS</sequence>
<gene>
    <name evidence="1" type="ORF">GCM10007915_21240</name>
</gene>
<organism evidence="1 2">
    <name type="scientific">Psychrobacter pacificensis</name>
    <dbReference type="NCBI Taxonomy" id="112002"/>
    <lineage>
        <taxon>Bacteria</taxon>
        <taxon>Pseudomonadati</taxon>
        <taxon>Pseudomonadota</taxon>
        <taxon>Gammaproteobacteria</taxon>
        <taxon>Moraxellales</taxon>
        <taxon>Moraxellaceae</taxon>
        <taxon>Psychrobacter</taxon>
    </lineage>
</organism>
<dbReference type="SUPFAM" id="SSF110849">
    <property type="entry name" value="ParB/Sulfiredoxin"/>
    <property type="match status" value="1"/>
</dbReference>